<dbReference type="Pfam" id="PF08241">
    <property type="entry name" value="Methyltransf_11"/>
    <property type="match status" value="1"/>
</dbReference>
<keyword evidence="2" id="KW-0808">Transferase</keyword>
<dbReference type="InterPro" id="IPR029063">
    <property type="entry name" value="SAM-dependent_MTases_sf"/>
</dbReference>
<dbReference type="RefSeq" id="WP_406855053.1">
    <property type="nucleotide sequence ID" value="NZ_CP157484.1"/>
</dbReference>
<protein>
    <submittedName>
        <fullName evidence="2">Class I SAM-dependent methyltransferase</fullName>
        <ecNumber evidence="2">2.1.-.-</ecNumber>
    </submittedName>
</protein>
<dbReference type="CDD" id="cd02440">
    <property type="entry name" value="AdoMet_MTases"/>
    <property type="match status" value="1"/>
</dbReference>
<organism evidence="2">
    <name type="scientific">Alsobacter sp. KACC 23698</name>
    <dbReference type="NCBI Taxonomy" id="3149229"/>
    <lineage>
        <taxon>Bacteria</taxon>
        <taxon>Pseudomonadati</taxon>
        <taxon>Pseudomonadota</taxon>
        <taxon>Alphaproteobacteria</taxon>
        <taxon>Hyphomicrobiales</taxon>
        <taxon>Alsobacteraceae</taxon>
        <taxon>Alsobacter</taxon>
    </lineage>
</organism>
<dbReference type="SUPFAM" id="SSF53335">
    <property type="entry name" value="S-adenosyl-L-methionine-dependent methyltransferases"/>
    <property type="match status" value="1"/>
</dbReference>
<sequence length="299" mass="31059">MAETPALAAALAGAAQAGRPAHLGLMHVLMAADTEGDARAGLQGAILAAQGEARQRLEAVQRVWAVQPQAWGVVRAVLAEARHDVAAEEAGAAVARWAKTFDQLAADRPEAGVALYALGDPALLAAASAEIVDALAGWGLLGPDRAVLDLGCGIGRLTGRLASRCGLAVGADVSGGMLAEAARRSGPDRRASYVQVTGRDLRAFRDEAFDLVLAVDVFPYLVQAGEGLARDGVAEAARALRPGGALVVANLSYRGDDGRDAADLAAWADEAGLRKEAGPERPFALWDGLVFRYRKDGRR</sequence>
<dbReference type="GO" id="GO:0032259">
    <property type="term" value="P:methylation"/>
    <property type="evidence" value="ECO:0007669"/>
    <property type="project" value="UniProtKB-KW"/>
</dbReference>
<evidence type="ECO:0000259" key="1">
    <source>
        <dbReference type="Pfam" id="PF08241"/>
    </source>
</evidence>
<dbReference type="InterPro" id="IPR050508">
    <property type="entry name" value="Methyltransf_Superfamily"/>
</dbReference>
<proteinExistence type="predicted"/>
<keyword evidence="2" id="KW-0489">Methyltransferase</keyword>
<name>A0AAU7JDV1_9HYPH</name>
<dbReference type="InterPro" id="IPR013216">
    <property type="entry name" value="Methyltransf_11"/>
</dbReference>
<evidence type="ECO:0000313" key="2">
    <source>
        <dbReference type="EMBL" id="XBO38214.1"/>
    </source>
</evidence>
<feature type="domain" description="Methyltransferase type 11" evidence="1">
    <location>
        <begin position="148"/>
        <end position="248"/>
    </location>
</feature>
<dbReference type="GO" id="GO:0008757">
    <property type="term" value="F:S-adenosylmethionine-dependent methyltransferase activity"/>
    <property type="evidence" value="ECO:0007669"/>
    <property type="project" value="InterPro"/>
</dbReference>
<dbReference type="EMBL" id="CP157484">
    <property type="protein sequence ID" value="XBO38214.1"/>
    <property type="molecule type" value="Genomic_DNA"/>
</dbReference>
<dbReference type="PANTHER" id="PTHR42912">
    <property type="entry name" value="METHYLTRANSFERASE"/>
    <property type="match status" value="1"/>
</dbReference>
<accession>A0AAU7JDV1</accession>
<gene>
    <name evidence="2" type="ORF">ABEG18_21295</name>
</gene>
<dbReference type="EC" id="2.1.-.-" evidence="2"/>
<reference evidence="2" key="1">
    <citation type="submission" date="2024-05" db="EMBL/GenBank/DDBJ databases">
        <authorList>
            <person name="Kim S."/>
            <person name="Heo J."/>
            <person name="Choi H."/>
            <person name="Choi Y."/>
            <person name="Kwon S.-W."/>
            <person name="Kim Y."/>
        </authorList>
    </citation>
    <scope>NUCLEOTIDE SEQUENCE</scope>
    <source>
        <strain evidence="2">KACC 23698</strain>
    </source>
</reference>
<dbReference type="AlphaFoldDB" id="A0AAU7JDV1"/>
<dbReference type="Gene3D" id="3.40.50.150">
    <property type="entry name" value="Vaccinia Virus protein VP39"/>
    <property type="match status" value="1"/>
</dbReference>